<dbReference type="SMART" id="SM00989">
    <property type="entry name" value="V4R"/>
    <property type="match status" value="1"/>
</dbReference>
<dbReference type="AlphaFoldDB" id="A0A3B1AXC1"/>
<dbReference type="InterPro" id="IPR024096">
    <property type="entry name" value="NO_sig/Golgi_transp_ligand-bd"/>
</dbReference>
<name>A0A3B1AXC1_9ZZZZ</name>
<dbReference type="EMBL" id="UOFU01000150">
    <property type="protein sequence ID" value="VAW98644.1"/>
    <property type="molecule type" value="Genomic_DNA"/>
</dbReference>
<dbReference type="InterPro" id="IPR038158">
    <property type="entry name" value="H-NOX_domain_sf"/>
</dbReference>
<proteinExistence type="predicted"/>
<dbReference type="InterPro" id="IPR011644">
    <property type="entry name" value="Heme_NO-bd"/>
</dbReference>
<organism evidence="2">
    <name type="scientific">hydrothermal vent metagenome</name>
    <dbReference type="NCBI Taxonomy" id="652676"/>
    <lineage>
        <taxon>unclassified sequences</taxon>
        <taxon>metagenomes</taxon>
        <taxon>ecological metagenomes</taxon>
    </lineage>
</organism>
<dbReference type="PANTHER" id="PTHR45655">
    <property type="entry name" value="GUANYLATE CYCLASE SOLUBLE SUBUNIT BETA-2"/>
    <property type="match status" value="1"/>
</dbReference>
<sequence>MYGVIFEFLRDYVIERHGGKETWQVLLKDNGHSAYKQFFPVAEYPDEEIVGLAQSAAEALQLPLPVVLEDFGAFTANRLLDFYHMYSDPGWKSFEVIENASGSIHDAIHKHNPNRKPPCILARRDSDSLLVIHYQSQRQLCDVAKGIVRGLGERFDEPLSLRETQCMHDGAEKCIIEVSRGTDS</sequence>
<dbReference type="InterPro" id="IPR004096">
    <property type="entry name" value="V4R"/>
</dbReference>
<dbReference type="Pfam" id="PF07700">
    <property type="entry name" value="HNOB"/>
    <property type="match status" value="1"/>
</dbReference>
<reference evidence="2" key="1">
    <citation type="submission" date="2018-06" db="EMBL/GenBank/DDBJ databases">
        <authorList>
            <person name="Zhirakovskaya E."/>
        </authorList>
    </citation>
    <scope>NUCLEOTIDE SEQUENCE</scope>
</reference>
<evidence type="ECO:0000259" key="1">
    <source>
        <dbReference type="SMART" id="SM00989"/>
    </source>
</evidence>
<dbReference type="SUPFAM" id="SSF111126">
    <property type="entry name" value="Ligand-binding domain in the NO signalling and Golgi transport"/>
    <property type="match status" value="1"/>
</dbReference>
<dbReference type="GO" id="GO:0020037">
    <property type="term" value="F:heme binding"/>
    <property type="evidence" value="ECO:0007669"/>
    <property type="project" value="InterPro"/>
</dbReference>
<protein>
    <recommendedName>
        <fullName evidence="1">4-vinyl reductase 4VR domain-containing protein</fullName>
    </recommendedName>
</protein>
<dbReference type="Gene3D" id="3.90.1520.10">
    <property type="entry name" value="H-NOX domain"/>
    <property type="match status" value="1"/>
</dbReference>
<gene>
    <name evidence="2" type="ORF">MNBD_GAMMA20-2422</name>
</gene>
<feature type="domain" description="4-vinyl reductase 4VR" evidence="1">
    <location>
        <begin position="120"/>
        <end position="180"/>
    </location>
</feature>
<dbReference type="PANTHER" id="PTHR45655:SF13">
    <property type="entry name" value="SOLUBLE GUANYLATE CYCLASE GCY-32-RELATED"/>
    <property type="match status" value="1"/>
</dbReference>
<accession>A0A3B1AXC1</accession>
<evidence type="ECO:0000313" key="2">
    <source>
        <dbReference type="EMBL" id="VAW98644.1"/>
    </source>
</evidence>